<dbReference type="CTD" id="190507"/>
<evidence type="ECO:0000256" key="2">
    <source>
        <dbReference type="SAM" id="MobiDB-lite"/>
    </source>
</evidence>
<dbReference type="InterPro" id="IPR036420">
    <property type="entry name" value="BRCT_dom_sf"/>
</dbReference>
<dbReference type="AGR" id="WB:WBGene00013452"/>
<accession>K8ES51</accession>
<name>K8ES51_CAEEL</name>
<dbReference type="EMBL" id="BX284604">
    <property type="protein sequence ID" value="CCO25592.1"/>
    <property type="molecule type" value="Genomic_DNA"/>
</dbReference>
<evidence type="ECO:0000256" key="4">
    <source>
        <dbReference type="SAM" id="SignalP"/>
    </source>
</evidence>
<feature type="region of interest" description="Disordered" evidence="2">
    <location>
        <begin position="1039"/>
        <end position="1090"/>
    </location>
</feature>
<dbReference type="PANTHER" id="PTHR22956:SF15">
    <property type="entry name" value="DOMAIN OF UNKNOWN FUNCTION WSN DOMAIN-CONTAINING PROTEIN"/>
    <property type="match status" value="1"/>
</dbReference>
<feature type="repeat" description="ANK" evidence="1">
    <location>
        <begin position="733"/>
        <end position="765"/>
    </location>
</feature>
<dbReference type="SMART" id="SM00453">
    <property type="entry name" value="WSN"/>
    <property type="match status" value="1"/>
</dbReference>
<dbReference type="ExpressionAtlas" id="K8ES51">
    <property type="expression patterns" value="baseline and differential"/>
</dbReference>
<dbReference type="InterPro" id="IPR036770">
    <property type="entry name" value="Ankyrin_rpt-contain_sf"/>
</dbReference>
<dbReference type="InterPro" id="IPR003125">
    <property type="entry name" value="WSN"/>
</dbReference>
<feature type="signal peptide" evidence="4">
    <location>
        <begin position="1"/>
        <end position="16"/>
    </location>
</feature>
<dbReference type="InterPro" id="IPR002110">
    <property type="entry name" value="Ankyrin_rpt"/>
</dbReference>
<evidence type="ECO:0000259" key="5">
    <source>
        <dbReference type="SMART" id="SM00453"/>
    </source>
</evidence>
<dbReference type="Proteomes" id="UP000001940">
    <property type="component" value="Chromosome IV"/>
</dbReference>
<gene>
    <name evidence="6" type="ORF">CELE_Y67A10A.3</name>
    <name evidence="6 8" type="ORF">Y67A10A.3</name>
</gene>
<sequence length="1090" mass="123299">MLSIRIVSMIFLISLAFNCSNTLETIKNVARSERDTGQGSSSSLQQMTDDFSSLARLLNGILLQQLLTDGSLVATETIADLFNIPNGKAIERVIATDVHVKSTSKLVSFTVDHKNSAYAEMTAQLSSTRQIIHSLVSRRETATLNYVGFPKGIEDLAQIKDDLSGTWLKEKLASQKSMSELSKHLELIHQLPNELKNLSSSWDDMRNASTTRMPLTDALIFQLGNFCDLNKHLAGISDIEKRTKSINDIVNELKDIPDDDALKDFDKFYELKKSFEDISDRVESLKGFLAELECYNITRDDLKAIVVSINNAAGNAVDNLNDTQILDRVRKIRKTVGFIELWNITHFFATKLPTDLEDKVNEIVGKTIQKESLDHFQKSLKNSGLETVSKKFANVGYNGSSIVVNLLEFINKARKIDTGALQEIPGILRLLEKLKNDFVAAVEQVNTKKTQKAKQRRAAQNNLSVSPISRSLVLDFANGVIVLRKMSEVYEKSEIVSAAASSADDVNNLISGVPVYKSSWTKVNRDGMIKLVDDLKKLEKYAKDQRNDKHLKDVGELFKKIFEIKGVPIDASDFAKYDVAIVKAYNSLPQILQYFQEMFPVRNQKLNKPSHPMQTNASNLVSNHDDGDEGQSGGLVYIIIAVSIFLLVPVIIFFVLHFLLKRFTRKLDYLTQLNDPETWVLLSFTPENIPQEFQEPGYAIPAFKHLHNDNIDEFKKSLAAGAYVDAKVQSSKSSNTLLHESVSLGQGEYVKQLLKYGASCDVLNHDQETPLELAEKLGHQNCIKVLKMFEGKTFDIVLPQQLNQGDYNIRVEQHLREESGHYDGFCKKYLYLMDDWERPFSHFVVKTDSEGVWNIVENEVHIVFCAAMVMSESWLKACVSSSSNIAGNKKYRVTRMTFQGKEYGTLLQIKDFFNRMNVPYLFGTNVTLYNSNFNCSKWDQFQHVLTELGVSPEHLFDGKWNWVRGPSYHRKDYPKNFFVHFEADYLKTEWDYKNSMFEEMHNEILSTDELIHFLLAFEINSEKVLETNAKNKKLNGLHKAEASSVVKSEKEKKKNKRNTADNTTTTGATGTTVTTGTESSTLLGNENETS</sequence>
<proteinExistence type="predicted"/>
<protein>
    <recommendedName>
        <fullName evidence="5">Domain of unknown function WSN domain-containing protein</fullName>
    </recommendedName>
</protein>
<dbReference type="GeneID" id="190507"/>
<dbReference type="HOGENOM" id="CLU_284734_0_0_1"/>
<evidence type="ECO:0000256" key="3">
    <source>
        <dbReference type="SAM" id="Phobius"/>
    </source>
</evidence>
<keyword evidence="3" id="KW-1133">Transmembrane helix</keyword>
<keyword evidence="4" id="KW-0732">Signal</keyword>
<dbReference type="KEGG" id="cel:CELE_Y67A10A.3"/>
<evidence type="ECO:0000313" key="8">
    <source>
        <dbReference type="WormBase" id="Y67A10A.3b"/>
    </source>
</evidence>
<dbReference type="SUPFAM" id="SSF48403">
    <property type="entry name" value="Ankyrin repeat"/>
    <property type="match status" value="1"/>
</dbReference>
<dbReference type="Pfam" id="PF12796">
    <property type="entry name" value="Ank_2"/>
    <property type="match status" value="1"/>
</dbReference>
<dbReference type="Bgee" id="WBGene00013452">
    <property type="expression patterns" value="Expressed in material anatomical entity and 2 other cell types or tissues"/>
</dbReference>
<evidence type="ECO:0000313" key="7">
    <source>
        <dbReference type="Proteomes" id="UP000001940"/>
    </source>
</evidence>
<dbReference type="PROSITE" id="PS50088">
    <property type="entry name" value="ANK_REPEAT"/>
    <property type="match status" value="1"/>
</dbReference>
<dbReference type="Gene3D" id="1.25.40.20">
    <property type="entry name" value="Ankyrin repeat-containing domain"/>
    <property type="match status" value="1"/>
</dbReference>
<feature type="chain" id="PRO_5003917653" description="Domain of unknown function WSN domain-containing protein" evidence="4">
    <location>
        <begin position="17"/>
        <end position="1090"/>
    </location>
</feature>
<evidence type="ECO:0000313" key="6">
    <source>
        <dbReference type="EMBL" id="CCO25592.1"/>
    </source>
</evidence>
<dbReference type="PANTHER" id="PTHR22956">
    <property type="entry name" value="ANKYRIN REPEAT-CONTAINING PROTEIN F37A4.4-RELATED-RELATED"/>
    <property type="match status" value="1"/>
</dbReference>
<keyword evidence="7" id="KW-1185">Reference proteome</keyword>
<dbReference type="AlphaFoldDB" id="K8ES51"/>
<keyword evidence="3" id="KW-0472">Membrane</keyword>
<feature type="transmembrane region" description="Helical" evidence="3">
    <location>
        <begin position="635"/>
        <end position="660"/>
    </location>
</feature>
<dbReference type="WormBase" id="Y67A10A.3b">
    <property type="protein sequence ID" value="CE47890"/>
    <property type="gene ID" value="WBGene00013452"/>
</dbReference>
<feature type="compositionally biased region" description="Low complexity" evidence="2">
    <location>
        <begin position="1063"/>
        <end position="1077"/>
    </location>
</feature>
<organism evidence="6 7">
    <name type="scientific">Caenorhabditis elegans</name>
    <dbReference type="NCBI Taxonomy" id="6239"/>
    <lineage>
        <taxon>Eukaryota</taxon>
        <taxon>Metazoa</taxon>
        <taxon>Ecdysozoa</taxon>
        <taxon>Nematoda</taxon>
        <taxon>Chromadorea</taxon>
        <taxon>Rhabditida</taxon>
        <taxon>Rhabditina</taxon>
        <taxon>Rhabditomorpha</taxon>
        <taxon>Rhabditoidea</taxon>
        <taxon>Rhabditidae</taxon>
        <taxon>Peloderinae</taxon>
        <taxon>Caenorhabditis</taxon>
    </lineage>
</organism>
<dbReference type="Pfam" id="PF02206">
    <property type="entry name" value="WSN"/>
    <property type="match status" value="1"/>
</dbReference>
<feature type="compositionally biased region" description="Polar residues" evidence="2">
    <location>
        <begin position="1078"/>
        <end position="1090"/>
    </location>
</feature>
<reference evidence="6 7" key="1">
    <citation type="journal article" date="1998" name="Science">
        <title>Genome sequence of the nematode C. elegans: a platform for investigating biology.</title>
        <authorList>
            <consortium name="The C. elegans sequencing consortium"/>
            <person name="Sulson J.E."/>
            <person name="Waterston R."/>
        </authorList>
    </citation>
    <scope>NUCLEOTIDE SEQUENCE [LARGE SCALE GENOMIC DNA]</scope>
    <source>
        <strain evidence="6 7">Bristol N2</strain>
    </source>
</reference>
<keyword evidence="1" id="KW-0040">ANK repeat</keyword>
<evidence type="ECO:0000256" key="1">
    <source>
        <dbReference type="PROSITE-ProRule" id="PRU00023"/>
    </source>
</evidence>
<feature type="domain" description="Domain of unknown function WSN" evidence="5">
    <location>
        <begin position="42"/>
        <end position="106"/>
    </location>
</feature>
<dbReference type="RefSeq" id="NP_001263813.1">
    <property type="nucleotide sequence ID" value="NM_001276884.1"/>
</dbReference>
<dbReference type="OrthoDB" id="5813334at2759"/>
<dbReference type="SUPFAM" id="SSF52113">
    <property type="entry name" value="BRCT domain"/>
    <property type="match status" value="1"/>
</dbReference>
<keyword evidence="3" id="KW-0812">Transmembrane</keyword>
<dbReference type="InterPro" id="IPR053345">
    <property type="entry name" value="Ankyrin_repeat-containing"/>
</dbReference>